<dbReference type="EMBL" id="APMP01000014">
    <property type="protein sequence ID" value="ENZ81640.1"/>
    <property type="molecule type" value="Genomic_DNA"/>
</dbReference>
<reference evidence="3 4" key="1">
    <citation type="journal article" date="2013" name="Genome Announc.">
        <title>Draft Genome Sequence for Caulobacter sp. Strain OR37, a Bacterium Tolerant to Heavy Metals.</title>
        <authorList>
            <person name="Utturkar S.M."/>
            <person name="Bollmann A."/>
            <person name="Brzoska R.M."/>
            <person name="Klingeman D.M."/>
            <person name="Epstein S.E."/>
            <person name="Palumbo A.V."/>
            <person name="Brown S.D."/>
        </authorList>
    </citation>
    <scope>NUCLEOTIDE SEQUENCE [LARGE SCALE GENOMIC DNA]</scope>
    <source>
        <strain evidence="3 4">OR37</strain>
    </source>
</reference>
<sequence precursor="true">MIYLLLGVAALALMLWPRRPLLKGDGWRVGAGVTSIIAFAGAGYAAVRASWEMAAVLGVVGLWSATEARRRPQIRKVMAPPPKSELSLSEARAILGVGPEATLDEVRAAYARLIQMAHPDKGGTAGLAAQLNAARDRLIKRRG</sequence>
<evidence type="ECO:0000313" key="3">
    <source>
        <dbReference type="EMBL" id="ENZ81640.1"/>
    </source>
</evidence>
<keyword evidence="4" id="KW-1185">Reference proteome</keyword>
<name>R0CZG8_CAUVI</name>
<dbReference type="AlphaFoldDB" id="R0CZG8"/>
<comment type="caution">
    <text evidence="3">The sequence shown here is derived from an EMBL/GenBank/DDBJ whole genome shotgun (WGS) entry which is preliminary data.</text>
</comment>
<dbReference type="eggNOG" id="COG2214">
    <property type="taxonomic scope" value="Bacteria"/>
</dbReference>
<dbReference type="InterPro" id="IPR036869">
    <property type="entry name" value="J_dom_sf"/>
</dbReference>
<feature type="domain" description="J" evidence="2">
    <location>
        <begin position="90"/>
        <end position="143"/>
    </location>
</feature>
<dbReference type="PROSITE" id="PS50076">
    <property type="entry name" value="DNAJ_2"/>
    <property type="match status" value="1"/>
</dbReference>
<dbReference type="PATRIC" id="fig|1292034.3.peg.2385"/>
<evidence type="ECO:0000313" key="4">
    <source>
        <dbReference type="Proteomes" id="UP000013063"/>
    </source>
</evidence>
<feature type="transmembrane region" description="Helical" evidence="1">
    <location>
        <begin position="36"/>
        <end position="65"/>
    </location>
</feature>
<keyword evidence="1" id="KW-0812">Transmembrane</keyword>
<accession>R0CZG8</accession>
<dbReference type="Gene3D" id="1.10.287.110">
    <property type="entry name" value="DnaJ domain"/>
    <property type="match status" value="1"/>
</dbReference>
<dbReference type="Proteomes" id="UP000013063">
    <property type="component" value="Unassembled WGS sequence"/>
</dbReference>
<dbReference type="InterPro" id="IPR001623">
    <property type="entry name" value="DnaJ_domain"/>
</dbReference>
<dbReference type="OrthoDB" id="9811070at2"/>
<proteinExistence type="predicted"/>
<keyword evidence="1" id="KW-0472">Membrane</keyword>
<dbReference type="CDD" id="cd06257">
    <property type="entry name" value="DnaJ"/>
    <property type="match status" value="1"/>
</dbReference>
<evidence type="ECO:0000259" key="2">
    <source>
        <dbReference type="PROSITE" id="PS50076"/>
    </source>
</evidence>
<dbReference type="RefSeq" id="WP_004620021.1">
    <property type="nucleotide sequence ID" value="NZ_APMP01000014.1"/>
</dbReference>
<dbReference type="STRING" id="1292034.OR37_02400"/>
<protein>
    <recommendedName>
        <fullName evidence="2">J domain-containing protein</fullName>
    </recommendedName>
</protein>
<gene>
    <name evidence="3" type="ORF">OR37_02400</name>
</gene>
<organism evidence="3 4">
    <name type="scientific">Caulobacter vibrioides OR37</name>
    <dbReference type="NCBI Taxonomy" id="1292034"/>
    <lineage>
        <taxon>Bacteria</taxon>
        <taxon>Pseudomonadati</taxon>
        <taxon>Pseudomonadota</taxon>
        <taxon>Alphaproteobacteria</taxon>
        <taxon>Caulobacterales</taxon>
        <taxon>Caulobacteraceae</taxon>
        <taxon>Caulobacter</taxon>
    </lineage>
</organism>
<dbReference type="SMART" id="SM00271">
    <property type="entry name" value="DnaJ"/>
    <property type="match status" value="1"/>
</dbReference>
<dbReference type="SUPFAM" id="SSF46565">
    <property type="entry name" value="Chaperone J-domain"/>
    <property type="match status" value="1"/>
</dbReference>
<keyword evidence="1" id="KW-1133">Transmembrane helix</keyword>
<evidence type="ECO:0000256" key="1">
    <source>
        <dbReference type="SAM" id="Phobius"/>
    </source>
</evidence>